<dbReference type="AlphaFoldDB" id="A0A540LGJ9"/>
<dbReference type="Pfam" id="PF17781">
    <property type="entry name" value="RPN1_RPN2_N"/>
    <property type="match status" value="1"/>
</dbReference>
<dbReference type="InterPro" id="IPR040892">
    <property type="entry name" value="RPN1_N"/>
</dbReference>
<evidence type="ECO:0000259" key="1">
    <source>
        <dbReference type="Pfam" id="PF17781"/>
    </source>
</evidence>
<feature type="domain" description="RPN1 N-terminal" evidence="1">
    <location>
        <begin position="1"/>
        <end position="39"/>
    </location>
</feature>
<evidence type="ECO:0000313" key="3">
    <source>
        <dbReference type="Proteomes" id="UP000315295"/>
    </source>
</evidence>
<organism evidence="2 3">
    <name type="scientific">Malus baccata</name>
    <name type="common">Siberian crab apple</name>
    <name type="synonym">Pyrus baccata</name>
    <dbReference type="NCBI Taxonomy" id="106549"/>
    <lineage>
        <taxon>Eukaryota</taxon>
        <taxon>Viridiplantae</taxon>
        <taxon>Streptophyta</taxon>
        <taxon>Embryophyta</taxon>
        <taxon>Tracheophyta</taxon>
        <taxon>Spermatophyta</taxon>
        <taxon>Magnoliopsida</taxon>
        <taxon>eudicotyledons</taxon>
        <taxon>Gunneridae</taxon>
        <taxon>Pentapetalae</taxon>
        <taxon>rosids</taxon>
        <taxon>fabids</taxon>
        <taxon>Rosales</taxon>
        <taxon>Rosaceae</taxon>
        <taxon>Amygdaloideae</taxon>
        <taxon>Maleae</taxon>
        <taxon>Malus</taxon>
    </lineage>
</organism>
<name>A0A540LGJ9_MALBA</name>
<evidence type="ECO:0000313" key="2">
    <source>
        <dbReference type="EMBL" id="TQD85608.1"/>
    </source>
</evidence>
<gene>
    <name evidence="2" type="ORF">C1H46_028782</name>
</gene>
<proteinExistence type="predicted"/>
<accession>A0A540LGJ9</accession>
<sequence length="79" mass="8832">MELMQQVDAFLMKCNAEPEAIDLLMLVEDLDQLIEHVDKIKPILGAELATEKRIHSTVSGKDLICHVERESTVTSPGED</sequence>
<reference evidence="2 3" key="1">
    <citation type="journal article" date="2019" name="G3 (Bethesda)">
        <title>Sequencing of a Wild Apple (Malus baccata) Genome Unravels the Differences Between Cultivated and Wild Apple Species Regarding Disease Resistance and Cold Tolerance.</title>
        <authorList>
            <person name="Chen X."/>
        </authorList>
    </citation>
    <scope>NUCLEOTIDE SEQUENCE [LARGE SCALE GENOMIC DNA]</scope>
    <source>
        <strain evidence="3">cv. Shandingzi</strain>
        <tissue evidence="2">Leaves</tissue>
    </source>
</reference>
<dbReference type="STRING" id="106549.A0A540LGJ9"/>
<dbReference type="EMBL" id="VIEB01000589">
    <property type="protein sequence ID" value="TQD85608.1"/>
    <property type="molecule type" value="Genomic_DNA"/>
</dbReference>
<keyword evidence="3" id="KW-1185">Reference proteome</keyword>
<protein>
    <recommendedName>
        <fullName evidence="1">RPN1 N-terminal domain-containing protein</fullName>
    </recommendedName>
</protein>
<dbReference type="Proteomes" id="UP000315295">
    <property type="component" value="Unassembled WGS sequence"/>
</dbReference>
<comment type="caution">
    <text evidence="2">The sequence shown here is derived from an EMBL/GenBank/DDBJ whole genome shotgun (WGS) entry which is preliminary data.</text>
</comment>